<dbReference type="CDD" id="cd16936">
    <property type="entry name" value="HATPase_RsbW-like"/>
    <property type="match status" value="1"/>
</dbReference>
<name>A0A6M4WMQ4_9ACTN</name>
<evidence type="ECO:0000313" key="3">
    <source>
        <dbReference type="EMBL" id="QJT00535.1"/>
    </source>
</evidence>
<dbReference type="EMBL" id="CP049838">
    <property type="protein sequence ID" value="QJT00535.1"/>
    <property type="molecule type" value="Genomic_DNA"/>
</dbReference>
<dbReference type="PANTHER" id="PTHR35526">
    <property type="entry name" value="ANTI-SIGMA-F FACTOR RSBW-RELATED"/>
    <property type="match status" value="1"/>
</dbReference>
<gene>
    <name evidence="3" type="ORF">G9272_09750</name>
</gene>
<keyword evidence="1" id="KW-0723">Serine/threonine-protein kinase</keyword>
<keyword evidence="4" id="KW-1185">Reference proteome</keyword>
<dbReference type="Gene3D" id="3.30.565.10">
    <property type="entry name" value="Histidine kinase-like ATPase, C-terminal domain"/>
    <property type="match status" value="1"/>
</dbReference>
<dbReference type="InterPro" id="IPR050267">
    <property type="entry name" value="Anti-sigma-factor_SerPK"/>
</dbReference>
<evidence type="ECO:0000313" key="4">
    <source>
        <dbReference type="Proteomes" id="UP000502665"/>
    </source>
</evidence>
<dbReference type="InterPro" id="IPR036890">
    <property type="entry name" value="HATPase_C_sf"/>
</dbReference>
<proteinExistence type="predicted"/>
<dbReference type="RefSeq" id="WP_171396163.1">
    <property type="nucleotide sequence ID" value="NZ_CP049838.1"/>
</dbReference>
<dbReference type="InterPro" id="IPR003594">
    <property type="entry name" value="HATPase_dom"/>
</dbReference>
<dbReference type="Proteomes" id="UP000502665">
    <property type="component" value="Chromosome"/>
</dbReference>
<sequence length="146" mass="15446">MSTTMSLPTAPPTTARCAVALPHSRRAPSLARQVSESWLKATDPVDRVPDAVLVVSELVTNAVRHTCGPCMLTLTVRDGRLDIAVADHSEELPELHRRSDGDERGGFGMGVIRGLGGQIRLVPAIGGKTVHVLLDLGSARGPSPEL</sequence>
<evidence type="ECO:0000259" key="2">
    <source>
        <dbReference type="Pfam" id="PF13581"/>
    </source>
</evidence>
<keyword evidence="1" id="KW-0418">Kinase</keyword>
<accession>A0A6M4WMQ4</accession>
<keyword evidence="3" id="KW-0547">Nucleotide-binding</keyword>
<organism evidence="3 4">
    <name type="scientific">Streptomyces asoensis</name>
    <dbReference type="NCBI Taxonomy" id="249586"/>
    <lineage>
        <taxon>Bacteria</taxon>
        <taxon>Bacillati</taxon>
        <taxon>Actinomycetota</taxon>
        <taxon>Actinomycetes</taxon>
        <taxon>Kitasatosporales</taxon>
        <taxon>Streptomycetaceae</taxon>
        <taxon>Streptomyces</taxon>
    </lineage>
</organism>
<reference evidence="3" key="1">
    <citation type="submission" date="2020-03" db="EMBL/GenBank/DDBJ databases">
        <title>Molecular networking-based the target discovery of potent antiproliferative macrolactams: 5/6/7/16 polycyclic ansamycins and glycosylated trienomycin from Streptomyces cacaoi subsp. asoensis.</title>
        <authorList>
            <person name="Liu L.-L."/>
        </authorList>
    </citation>
    <scope>NUCLEOTIDE SEQUENCE [LARGE SCALE GENOMIC DNA]</scope>
    <source>
        <strain evidence="3">H2S5</strain>
    </source>
</reference>
<dbReference type="SUPFAM" id="SSF55874">
    <property type="entry name" value="ATPase domain of HSP90 chaperone/DNA topoisomerase II/histidine kinase"/>
    <property type="match status" value="1"/>
</dbReference>
<keyword evidence="3" id="KW-0067">ATP-binding</keyword>
<dbReference type="PANTHER" id="PTHR35526:SF3">
    <property type="entry name" value="ANTI-SIGMA-F FACTOR RSBW"/>
    <property type="match status" value="1"/>
</dbReference>
<dbReference type="Pfam" id="PF13581">
    <property type="entry name" value="HATPase_c_2"/>
    <property type="match status" value="1"/>
</dbReference>
<keyword evidence="1" id="KW-0808">Transferase</keyword>
<evidence type="ECO:0000256" key="1">
    <source>
        <dbReference type="ARBA" id="ARBA00022527"/>
    </source>
</evidence>
<dbReference type="AlphaFoldDB" id="A0A6M4WMQ4"/>
<dbReference type="GO" id="GO:0004674">
    <property type="term" value="F:protein serine/threonine kinase activity"/>
    <property type="evidence" value="ECO:0007669"/>
    <property type="project" value="UniProtKB-KW"/>
</dbReference>
<protein>
    <submittedName>
        <fullName evidence="3">ATP-binding protein</fullName>
    </submittedName>
</protein>
<dbReference type="GO" id="GO:0005524">
    <property type="term" value="F:ATP binding"/>
    <property type="evidence" value="ECO:0007669"/>
    <property type="project" value="UniProtKB-KW"/>
</dbReference>
<feature type="domain" description="Histidine kinase/HSP90-like ATPase" evidence="2">
    <location>
        <begin position="30"/>
        <end position="116"/>
    </location>
</feature>